<dbReference type="EMBL" id="BARS01012790">
    <property type="protein sequence ID" value="GAF90207.1"/>
    <property type="molecule type" value="Genomic_DNA"/>
</dbReference>
<accession>X0TPY3</accession>
<comment type="caution">
    <text evidence="1">The sequence shown here is derived from an EMBL/GenBank/DDBJ whole genome shotgun (WGS) entry which is preliminary data.</text>
</comment>
<organism evidence="1">
    <name type="scientific">marine sediment metagenome</name>
    <dbReference type="NCBI Taxonomy" id="412755"/>
    <lineage>
        <taxon>unclassified sequences</taxon>
        <taxon>metagenomes</taxon>
        <taxon>ecological metagenomes</taxon>
    </lineage>
</organism>
<dbReference type="AlphaFoldDB" id="X0TPY3"/>
<gene>
    <name evidence="1" type="ORF">S01H1_22599</name>
</gene>
<name>X0TPY3_9ZZZZ</name>
<proteinExistence type="predicted"/>
<evidence type="ECO:0000313" key="1">
    <source>
        <dbReference type="EMBL" id="GAF90207.1"/>
    </source>
</evidence>
<sequence>MIEIGKDYGGRAYTPIPVPVSNGVSEVLYCPYCRDMVLHIATYNIGTVGSFTFTVEGSLTGDSNDFGNLSATNSTTTVSSNKTTIITYDGAMPPYVRVSISSSTFLSSSASYLIYATFGVMS</sequence>
<protein>
    <submittedName>
        <fullName evidence="1">Uncharacterized protein</fullName>
    </submittedName>
</protein>
<reference evidence="1" key="1">
    <citation type="journal article" date="2014" name="Front. Microbiol.">
        <title>High frequency of phylogenetically diverse reductive dehalogenase-homologous genes in deep subseafloor sedimentary metagenomes.</title>
        <authorList>
            <person name="Kawai M."/>
            <person name="Futagami T."/>
            <person name="Toyoda A."/>
            <person name="Takaki Y."/>
            <person name="Nishi S."/>
            <person name="Hori S."/>
            <person name="Arai W."/>
            <person name="Tsubouchi T."/>
            <person name="Morono Y."/>
            <person name="Uchiyama I."/>
            <person name="Ito T."/>
            <person name="Fujiyama A."/>
            <person name="Inagaki F."/>
            <person name="Takami H."/>
        </authorList>
    </citation>
    <scope>NUCLEOTIDE SEQUENCE</scope>
    <source>
        <strain evidence="1">Expedition CK06-06</strain>
    </source>
</reference>